<feature type="compositionally biased region" description="Polar residues" evidence="1">
    <location>
        <begin position="433"/>
        <end position="463"/>
    </location>
</feature>
<name>A0A078AS73_STYLE</name>
<evidence type="ECO:0000256" key="1">
    <source>
        <dbReference type="SAM" id="MobiDB-lite"/>
    </source>
</evidence>
<dbReference type="EMBL" id="CCKQ01013370">
    <property type="protein sequence ID" value="CDW85024.1"/>
    <property type="molecule type" value="Genomic_DNA"/>
</dbReference>
<evidence type="ECO:0000313" key="2">
    <source>
        <dbReference type="EMBL" id="CDW85024.1"/>
    </source>
</evidence>
<organism evidence="2 3">
    <name type="scientific">Stylonychia lemnae</name>
    <name type="common">Ciliate</name>
    <dbReference type="NCBI Taxonomy" id="5949"/>
    <lineage>
        <taxon>Eukaryota</taxon>
        <taxon>Sar</taxon>
        <taxon>Alveolata</taxon>
        <taxon>Ciliophora</taxon>
        <taxon>Intramacronucleata</taxon>
        <taxon>Spirotrichea</taxon>
        <taxon>Stichotrichia</taxon>
        <taxon>Sporadotrichida</taxon>
        <taxon>Oxytrichidae</taxon>
        <taxon>Stylonychinae</taxon>
        <taxon>Stylonychia</taxon>
    </lineage>
</organism>
<feature type="region of interest" description="Disordered" evidence="1">
    <location>
        <begin position="330"/>
        <end position="368"/>
    </location>
</feature>
<keyword evidence="3" id="KW-1185">Reference proteome</keyword>
<reference evidence="2 3" key="1">
    <citation type="submission" date="2014-06" db="EMBL/GenBank/DDBJ databases">
        <authorList>
            <person name="Swart Estienne"/>
        </authorList>
    </citation>
    <scope>NUCLEOTIDE SEQUENCE [LARGE SCALE GENOMIC DNA]</scope>
    <source>
        <strain evidence="2 3">130c</strain>
    </source>
</reference>
<dbReference type="Proteomes" id="UP000039865">
    <property type="component" value="Unassembled WGS sequence"/>
</dbReference>
<accession>A0A078AS73</accession>
<feature type="compositionally biased region" description="Basic and acidic residues" evidence="1">
    <location>
        <begin position="403"/>
        <end position="429"/>
    </location>
</feature>
<gene>
    <name evidence="2" type="primary">Contig2422.g2608</name>
    <name evidence="2" type="ORF">STYLEM_14094</name>
</gene>
<proteinExistence type="predicted"/>
<sequence length="664" mass="77912">MTEQEFKNWLQSSNPKNLKKKSKVIVEVHDGDEERNFNGEFLYSQSKDYEMGDALPNQEIDNISMMNHQNPFRQLTQQNNNNLDYQRNPELERINSNKSSIIQLFNSQSKLKEIEDEYQRQDHKNKVRDKDAEKSNWCCWQNRKKKLRIEEYEQNIGDPIQQMHNFITHNQKTSNGLMNHQGVNKDQFFKGETPSQSQDEIGLNIGDKITPNSYIIQNQNQNTIFNGQTIDYRNFDDQIQVSAYQEIVDTQIKDIKKTQLQFKDTKIQVLQSKDVINNEQIGLGLKNQTFQIIRDAQLAYYEIKGRKSKHSQTLKDDVLMFQAVQKRSQDGIQTLKSKSRLDRSQRRQKTLSGPFELSPLKNKARKSSNYHNDYQDINMESILDVKFQKQNSSEISYNNQHQLRNDSRNSKDQKVGSHRYQNDEQDKAKYHSKTNSIQNSLRNQLNQKQPNKQTINSSPQEKLKAMTQSKSIDFTMNQAIDESIKVQLAQKQVFMNKKIIHRNNNIVSIGQDEDIQVGFYQTRRLDGGNMSVSHEETLIIDDPNGYIDFQIDGQKRRNQHQYISKNHQNALSFDQSFEKQQYQEFKQAINIKKKAFKKQQSKLQGTKVQRKINQQILDNVFMQDAEIENTSHLKDNEVKIFSATKHQSDISSRSLEGFRKDTQN</sequence>
<feature type="region of interest" description="Disordered" evidence="1">
    <location>
        <begin position="396"/>
        <end position="463"/>
    </location>
</feature>
<evidence type="ECO:0000313" key="3">
    <source>
        <dbReference type="Proteomes" id="UP000039865"/>
    </source>
</evidence>
<dbReference type="AlphaFoldDB" id="A0A078AS73"/>
<dbReference type="InParanoid" id="A0A078AS73"/>
<protein>
    <submittedName>
        <fullName evidence="2">Uncharacterized protein</fullName>
    </submittedName>
</protein>